<dbReference type="AlphaFoldDB" id="A0A8H6YWU4"/>
<proteinExistence type="predicted"/>
<dbReference type="Proteomes" id="UP000623467">
    <property type="component" value="Unassembled WGS sequence"/>
</dbReference>
<protein>
    <submittedName>
        <fullName evidence="1">Uncharacterized protein</fullName>
    </submittedName>
</protein>
<accession>A0A8H6YWU4</accession>
<organism evidence="1 2">
    <name type="scientific">Mycena sanguinolenta</name>
    <dbReference type="NCBI Taxonomy" id="230812"/>
    <lineage>
        <taxon>Eukaryota</taxon>
        <taxon>Fungi</taxon>
        <taxon>Dikarya</taxon>
        <taxon>Basidiomycota</taxon>
        <taxon>Agaricomycotina</taxon>
        <taxon>Agaricomycetes</taxon>
        <taxon>Agaricomycetidae</taxon>
        <taxon>Agaricales</taxon>
        <taxon>Marasmiineae</taxon>
        <taxon>Mycenaceae</taxon>
        <taxon>Mycena</taxon>
    </lineage>
</organism>
<evidence type="ECO:0000313" key="1">
    <source>
        <dbReference type="EMBL" id="KAF7366674.1"/>
    </source>
</evidence>
<keyword evidence="2" id="KW-1185">Reference proteome</keyword>
<dbReference type="OrthoDB" id="3250441at2759"/>
<reference evidence="1" key="1">
    <citation type="submission" date="2020-05" db="EMBL/GenBank/DDBJ databases">
        <title>Mycena genomes resolve the evolution of fungal bioluminescence.</title>
        <authorList>
            <person name="Tsai I.J."/>
        </authorList>
    </citation>
    <scope>NUCLEOTIDE SEQUENCE</scope>
    <source>
        <strain evidence="1">160909Yilan</strain>
    </source>
</reference>
<name>A0A8H6YWU4_9AGAR</name>
<comment type="caution">
    <text evidence="1">The sequence shown here is derived from an EMBL/GenBank/DDBJ whole genome shotgun (WGS) entry which is preliminary data.</text>
</comment>
<evidence type="ECO:0000313" key="2">
    <source>
        <dbReference type="Proteomes" id="UP000623467"/>
    </source>
</evidence>
<gene>
    <name evidence="1" type="ORF">MSAN_00925300</name>
</gene>
<dbReference type="EMBL" id="JACAZH010000006">
    <property type="protein sequence ID" value="KAF7366674.1"/>
    <property type="molecule type" value="Genomic_DNA"/>
</dbReference>
<sequence length="164" mass="18552">MHYEGTLSPLATLTYRAVLFDDKGVSHFTFKCAPENVVSIETEAALREEFLSREPRLSYFKLTKFACDPESSILHRLLAAFHAISKHLIEEDDFACNLNTGKRDRGSANNNLRALLIDFDWAAEDGVGRYPVTLSMSEEFALTIAPYGLMLKGHDFSSLEFLRR</sequence>